<dbReference type="Pfam" id="PF18202">
    <property type="entry name" value="TQ"/>
    <property type="match status" value="2"/>
</dbReference>
<reference evidence="10" key="1">
    <citation type="submission" date="2019-11" db="EMBL/GenBank/DDBJ databases">
        <authorList>
            <person name="Feng L."/>
        </authorList>
    </citation>
    <scope>NUCLEOTIDE SEQUENCE</scope>
    <source>
        <strain evidence="10">CramosumLFYP8</strain>
    </source>
</reference>
<evidence type="ECO:0000256" key="8">
    <source>
        <dbReference type="SAM" id="SignalP"/>
    </source>
</evidence>
<dbReference type="AlphaFoldDB" id="A0A6N3A350"/>
<evidence type="ECO:0000256" key="4">
    <source>
        <dbReference type="ARBA" id="ARBA00022729"/>
    </source>
</evidence>
<proteinExistence type="inferred from homology"/>
<dbReference type="EMBL" id="CACRTL010000019">
    <property type="protein sequence ID" value="VYT84717.1"/>
    <property type="molecule type" value="Genomic_DNA"/>
</dbReference>
<evidence type="ECO:0000313" key="10">
    <source>
        <dbReference type="EMBL" id="VYT84717.1"/>
    </source>
</evidence>
<dbReference type="Gene3D" id="2.60.40.10">
    <property type="entry name" value="Immunoglobulins"/>
    <property type="match status" value="3"/>
</dbReference>
<dbReference type="InterPro" id="IPR013783">
    <property type="entry name" value="Ig-like_fold"/>
</dbReference>
<feature type="compositionally biased region" description="Polar residues" evidence="6">
    <location>
        <begin position="982"/>
        <end position="993"/>
    </location>
</feature>
<dbReference type="RefSeq" id="WP_156635385.1">
    <property type="nucleotide sequence ID" value="NZ_CACRTL010000019.1"/>
</dbReference>
<evidence type="ECO:0000256" key="5">
    <source>
        <dbReference type="ARBA" id="ARBA00023088"/>
    </source>
</evidence>
<dbReference type="PANTHER" id="PTHR36108">
    <property type="entry name" value="COLOSSIN-B-RELATED"/>
    <property type="match status" value="1"/>
</dbReference>
<protein>
    <submittedName>
        <fullName evidence="10">Cna protein B-type domain protein</fullName>
    </submittedName>
</protein>
<organism evidence="10">
    <name type="scientific">Thomasclavelia ramosa</name>
    <dbReference type="NCBI Taxonomy" id="1547"/>
    <lineage>
        <taxon>Bacteria</taxon>
        <taxon>Bacillati</taxon>
        <taxon>Bacillota</taxon>
        <taxon>Erysipelotrichia</taxon>
        <taxon>Erysipelotrichales</taxon>
        <taxon>Coprobacillaceae</taxon>
        <taxon>Thomasclavelia</taxon>
    </lineage>
</organism>
<evidence type="ECO:0000256" key="3">
    <source>
        <dbReference type="ARBA" id="ARBA00022525"/>
    </source>
</evidence>
<feature type="domain" description="Gram-positive cocci surface proteins LPxTG" evidence="9">
    <location>
        <begin position="991"/>
        <end position="1026"/>
    </location>
</feature>
<dbReference type="NCBIfam" id="NF033903">
    <property type="entry name" value="VaFE_rpt"/>
    <property type="match status" value="2"/>
</dbReference>
<keyword evidence="2" id="KW-0134">Cell wall</keyword>
<keyword evidence="3" id="KW-0964">Secreted</keyword>
<feature type="region of interest" description="Disordered" evidence="6">
    <location>
        <begin position="942"/>
        <end position="993"/>
    </location>
</feature>
<evidence type="ECO:0000259" key="9">
    <source>
        <dbReference type="PROSITE" id="PS50847"/>
    </source>
</evidence>
<accession>A0A6N3A350</accession>
<feature type="transmembrane region" description="Helical" evidence="7">
    <location>
        <begin position="1000"/>
        <end position="1020"/>
    </location>
</feature>
<dbReference type="Gene3D" id="2.60.40.3930">
    <property type="match status" value="2"/>
</dbReference>
<evidence type="ECO:0000256" key="1">
    <source>
        <dbReference type="ARBA" id="ARBA00007257"/>
    </source>
</evidence>
<keyword evidence="7" id="KW-1133">Transmembrane helix</keyword>
<dbReference type="InterPro" id="IPR041033">
    <property type="entry name" value="SpaA_PFL_dom_1"/>
</dbReference>
<evidence type="ECO:0000256" key="2">
    <source>
        <dbReference type="ARBA" id="ARBA00022512"/>
    </source>
</evidence>
<dbReference type="InterPro" id="IPR019931">
    <property type="entry name" value="LPXTG_anchor"/>
</dbReference>
<keyword evidence="4 8" id="KW-0732">Signal</keyword>
<dbReference type="InterPro" id="IPR041100">
    <property type="entry name" value="TQ"/>
</dbReference>
<evidence type="ECO:0000256" key="6">
    <source>
        <dbReference type="SAM" id="MobiDB-lite"/>
    </source>
</evidence>
<name>A0A6N3A350_9FIRM</name>
<feature type="chain" id="PRO_5026861711" evidence="8">
    <location>
        <begin position="30"/>
        <end position="1026"/>
    </location>
</feature>
<gene>
    <name evidence="10" type="ORF">CRLFYP8_02332</name>
</gene>
<keyword evidence="7" id="KW-0812">Transmembrane</keyword>
<feature type="compositionally biased region" description="Basic and acidic residues" evidence="6">
    <location>
        <begin position="954"/>
        <end position="979"/>
    </location>
</feature>
<dbReference type="PROSITE" id="PS50847">
    <property type="entry name" value="GRAM_POS_ANCHORING"/>
    <property type="match status" value="1"/>
</dbReference>
<sequence>MKNLLKRIGACFLAVATVVTTLPVTQAHAESNQYWSDSIGHVGMVEQVMNDGSISATFNEGHLTIDGEEAFCVDINTAFQPGYKTRVNASSRLSEDQISDVALSIEYVKQYLSNHSGISANHAYLLKQLVVWQRLSEHLGWQCDNVRAAYDEIPKATQEEVFKGARTFVKENKGRYKCGGYIYTGEGQELGQFWANLNVGNAKLQKISNNHSVTDGNGNYSLAGATYGVFSDKDCTNQVATLTTDENGKTNIEEVKVGTVYIKELSSPLGYKLDETVYSLTIKAGETSTLKVSDKPKVTDVLIELFKMDMELDKANPQGSASLEGAEFTWKYYDGFYNKDNLTNTPTRTWVTKTVAETDDDGTVHYVTKLADTYKVSGDNFYMQDDKVVLPLGTLTIEETKSPNGYLLDGAYMQAGDKSEQIKGLYVTQITEDGDLAVLSGSNQLSVLDKVIRGGVKIQKRDLETGDTKPQGSATLKDAAFDIISLNDKKVLVEGKLYQKNEVVKTIHTDIEGIAATSNDLLPYGKYQIEESKSPDVYLVDGAKPIEFQITENGQMIDLTDEDNSIYNQVKRGDIEGVKIGAGTHKRLADVPFKITSKTTGESHIVVTDDNGQFSTFSKWASHKHNTNKGKTSEDGIWFGTSEPDDSKGALPYDTYIIEELKCDSNKGFELIPPFEIIVSRNNLVIDLGTLTDEYEKEISIHTTAASETGEKTIVAGKEVTIVDTVKLEGLEKGTKYQLKGWQMLKEENAELMIDSNRIANEYTFVADDEEMKVEIFYTFNASKLGGKNLVTFEELYDLSNPDEPIKVAEHKDIEDDGQTVLITERIINIHIMATDKDGNKEIEANEEITIIDTVTLDGLEIGTKYKLVGWQMIKEENAELLVDGKKVENEYEFTADKEKMKIEISYKFNASALGGKNLVTFEELYDLSNPDEPVKVAEHKDIEDKGQTVSIKEIPEEPEKLEKPEKPEKPNKPNKPEKPTVPNTSVYGDSPKTGDQTNLYSFLALLCISGVGLVGTLLWKKYRKN</sequence>
<comment type="similarity">
    <text evidence="1">Belongs to the serine-aspartate repeat-containing protein (SDr) family.</text>
</comment>
<keyword evidence="7" id="KW-0472">Membrane</keyword>
<evidence type="ECO:0000256" key="7">
    <source>
        <dbReference type="SAM" id="Phobius"/>
    </source>
</evidence>
<keyword evidence="5" id="KW-0572">Peptidoglycan-anchor</keyword>
<dbReference type="PANTHER" id="PTHR36108:SF13">
    <property type="entry name" value="COLOSSIN-B-RELATED"/>
    <property type="match status" value="1"/>
</dbReference>
<feature type="signal peptide" evidence="8">
    <location>
        <begin position="1"/>
        <end position="29"/>
    </location>
</feature>
<dbReference type="Pfam" id="PF17802">
    <property type="entry name" value="SpaA"/>
    <property type="match status" value="2"/>
</dbReference>